<keyword evidence="7" id="KW-0560">Oxidoreductase</keyword>
<comment type="subcellular location">
    <subcellularLocation>
        <location evidence="1">Membrane</location>
        <topology evidence="1">Single-pass membrane protein</topology>
    </subcellularLocation>
</comment>
<dbReference type="SUPFAM" id="SSF48264">
    <property type="entry name" value="Cytochrome P450"/>
    <property type="match status" value="2"/>
</dbReference>
<evidence type="ECO:0000313" key="13">
    <source>
        <dbReference type="Proteomes" id="UP001289374"/>
    </source>
</evidence>
<dbReference type="PRINTS" id="PR00385">
    <property type="entry name" value="P450"/>
</dbReference>
<dbReference type="PANTHER" id="PTHR47950:SF4">
    <property type="entry name" value="GERANIOL 8-HYDROXYLASE-LIKE"/>
    <property type="match status" value="1"/>
</dbReference>
<evidence type="ECO:0000256" key="10">
    <source>
        <dbReference type="ARBA" id="ARBA00023136"/>
    </source>
</evidence>
<dbReference type="CDD" id="cd11073">
    <property type="entry name" value="CYP76-like"/>
    <property type="match status" value="2"/>
</dbReference>
<comment type="cofactor">
    <cofactor evidence="11">
        <name>heme</name>
        <dbReference type="ChEBI" id="CHEBI:30413"/>
    </cofactor>
</comment>
<evidence type="ECO:0000256" key="9">
    <source>
        <dbReference type="ARBA" id="ARBA00023033"/>
    </source>
</evidence>
<evidence type="ECO:0000313" key="12">
    <source>
        <dbReference type="EMBL" id="KAK4411325.1"/>
    </source>
</evidence>
<dbReference type="GO" id="GO:0004497">
    <property type="term" value="F:monooxygenase activity"/>
    <property type="evidence" value="ECO:0007669"/>
    <property type="project" value="UniProtKB-KW"/>
</dbReference>
<dbReference type="PRINTS" id="PR00463">
    <property type="entry name" value="EP450I"/>
</dbReference>
<comment type="caution">
    <text evidence="12">The sequence shown here is derived from an EMBL/GenBank/DDBJ whole genome shotgun (WGS) entry which is preliminary data.</text>
</comment>
<dbReference type="GO" id="GO:0016705">
    <property type="term" value="F:oxidoreductase activity, acting on paired donors, with incorporation or reduction of molecular oxygen"/>
    <property type="evidence" value="ECO:0007669"/>
    <property type="project" value="InterPro"/>
</dbReference>
<keyword evidence="5 11" id="KW-0479">Metal-binding</keyword>
<sequence length="1005" mass="113095">MAAMGGNSDTISQCRPIPGKSSHCSALPFVESPVPTIAWLWLLRVLKPNPGPRKSANLPPGPNPLPVIGNILELGEKPHQSLAKLSKIYGPLMRLKLGSMTTVVVSSPEMAKIVLQKYDQLFSSRTHVDAIRVLDHHKHSVAWVPVDNLWRKIRKLCKENMFSVHRLDGSQGLRREKLRNLRDYVKDCCGNGEAVNIGRAAFTTSLNLMSATLFSKEFATLGSADSSQEFRDIVCGIMSLICKPNLADYFPLLRLVDPHGIFRENTVYFKKCFSIFDEIIRQRQQTTDSSTPKNDMLEALLQINQKNESEFSLNDIKHLLLDLFVAGTDTTSSTVEWAMTELLRNPEKMSKARNELRNVAGQKEEIQESDISRLPYLRAVVKETFRLHPAAPLLVPHKAEEDVEINSYIVPKNAQVLVNVWAMGRDSSVWAKPDVFMPERFLETETDVHGQHFELLPFGGGRRICVGLPLAYRMVHLMLATLISSFDWKLEEGLKPEEVDMDERFGLTLQKAIPLMAVPTQLVHLVSPVVLKPNPGPRKSANLPPGPKPLPVIGNILELGEKPHKSLAKLSKIYGPLMHLKLGTMTTVVVSSPEIARIVLQQYDQVFSSRTHADAIRALDHHKHSVAWIPADNQWRKIRKLCKEKMFSGQKLDANQGLRREKLRHLRDYVNECCVSCQAVDIGGAAFTTTLNLISATLFSVDFADFGSGSSQELKDVMSGIASIIGRPNFSDCFPLLRLVDPQGIFRQTTVYFKKCFEIFDEIIRQRLHTNDLGTKNDMLKELLEINQKDESELSSDDIKHLLLDLLVAGTDTTSVTVEWAMTELVRHPEKMSEARNELRDVVGLNQEIQESDISRLPYLRAVVKESFRLHPATPLSVPHKADEDVEINGYIVPKGAQVLMNVWAIGRDSTIWRNPDVFMPERFLETDIDVRGQHFELLPFGGGRRICVGLPLAYRMIHLVLATFISNFDWKLEGGLKSEEMDMSEKFGLTLQKAIPLKALPVKI</sequence>
<dbReference type="FunFam" id="1.10.630.10:FF:000007">
    <property type="entry name" value="Cytochrome P450 76C4"/>
    <property type="match status" value="2"/>
</dbReference>
<organism evidence="12 13">
    <name type="scientific">Sesamum angolense</name>
    <dbReference type="NCBI Taxonomy" id="2727404"/>
    <lineage>
        <taxon>Eukaryota</taxon>
        <taxon>Viridiplantae</taxon>
        <taxon>Streptophyta</taxon>
        <taxon>Embryophyta</taxon>
        <taxon>Tracheophyta</taxon>
        <taxon>Spermatophyta</taxon>
        <taxon>Magnoliopsida</taxon>
        <taxon>eudicotyledons</taxon>
        <taxon>Gunneridae</taxon>
        <taxon>Pentapetalae</taxon>
        <taxon>asterids</taxon>
        <taxon>lamiids</taxon>
        <taxon>Lamiales</taxon>
        <taxon>Pedaliaceae</taxon>
        <taxon>Sesamum</taxon>
    </lineage>
</organism>
<keyword evidence="4" id="KW-0812">Transmembrane</keyword>
<evidence type="ECO:0000256" key="2">
    <source>
        <dbReference type="ARBA" id="ARBA00010617"/>
    </source>
</evidence>
<dbReference type="GO" id="GO:0016020">
    <property type="term" value="C:membrane"/>
    <property type="evidence" value="ECO:0007669"/>
    <property type="project" value="UniProtKB-SubCell"/>
</dbReference>
<proteinExistence type="inferred from homology"/>
<dbReference type="GO" id="GO:0005506">
    <property type="term" value="F:iron ion binding"/>
    <property type="evidence" value="ECO:0007669"/>
    <property type="project" value="InterPro"/>
</dbReference>
<keyword evidence="6" id="KW-1133">Transmembrane helix</keyword>
<dbReference type="Proteomes" id="UP001289374">
    <property type="component" value="Unassembled WGS sequence"/>
</dbReference>
<keyword evidence="13" id="KW-1185">Reference proteome</keyword>
<keyword evidence="3 11" id="KW-0349">Heme</keyword>
<evidence type="ECO:0000256" key="4">
    <source>
        <dbReference type="ARBA" id="ARBA00022692"/>
    </source>
</evidence>
<dbReference type="Pfam" id="PF00067">
    <property type="entry name" value="p450"/>
    <property type="match status" value="2"/>
</dbReference>
<keyword evidence="8 11" id="KW-0408">Iron</keyword>
<reference evidence="12" key="2">
    <citation type="journal article" date="2024" name="Plant">
        <title>Genomic evolution and insights into agronomic trait innovations of Sesamum species.</title>
        <authorList>
            <person name="Miao H."/>
            <person name="Wang L."/>
            <person name="Qu L."/>
            <person name="Liu H."/>
            <person name="Sun Y."/>
            <person name="Le M."/>
            <person name="Wang Q."/>
            <person name="Wei S."/>
            <person name="Zheng Y."/>
            <person name="Lin W."/>
            <person name="Duan Y."/>
            <person name="Cao H."/>
            <person name="Xiong S."/>
            <person name="Wang X."/>
            <person name="Wei L."/>
            <person name="Li C."/>
            <person name="Ma Q."/>
            <person name="Ju M."/>
            <person name="Zhao R."/>
            <person name="Li G."/>
            <person name="Mu C."/>
            <person name="Tian Q."/>
            <person name="Mei H."/>
            <person name="Zhang T."/>
            <person name="Gao T."/>
            <person name="Zhang H."/>
        </authorList>
    </citation>
    <scope>NUCLEOTIDE SEQUENCE</scope>
    <source>
        <strain evidence="12">K16</strain>
    </source>
</reference>
<dbReference type="InterPro" id="IPR036396">
    <property type="entry name" value="Cyt_P450_sf"/>
</dbReference>
<dbReference type="InterPro" id="IPR002401">
    <property type="entry name" value="Cyt_P450_E_grp-I"/>
</dbReference>
<gene>
    <name evidence="12" type="ORF">Sango_0205500</name>
</gene>
<dbReference type="Gene3D" id="1.10.630.10">
    <property type="entry name" value="Cytochrome P450"/>
    <property type="match status" value="2"/>
</dbReference>
<evidence type="ECO:0000256" key="6">
    <source>
        <dbReference type="ARBA" id="ARBA00022989"/>
    </source>
</evidence>
<evidence type="ECO:0000256" key="7">
    <source>
        <dbReference type="ARBA" id="ARBA00023002"/>
    </source>
</evidence>
<keyword evidence="9" id="KW-0503">Monooxygenase</keyword>
<protein>
    <submittedName>
        <fullName evidence="12">Cytochrome</fullName>
    </submittedName>
</protein>
<reference evidence="12" key="1">
    <citation type="submission" date="2020-06" db="EMBL/GenBank/DDBJ databases">
        <authorList>
            <person name="Li T."/>
            <person name="Hu X."/>
            <person name="Zhang T."/>
            <person name="Song X."/>
            <person name="Zhang H."/>
            <person name="Dai N."/>
            <person name="Sheng W."/>
            <person name="Hou X."/>
            <person name="Wei L."/>
        </authorList>
    </citation>
    <scope>NUCLEOTIDE SEQUENCE</scope>
    <source>
        <strain evidence="12">K16</strain>
        <tissue evidence="12">Leaf</tissue>
    </source>
</reference>
<evidence type="ECO:0000256" key="5">
    <source>
        <dbReference type="ARBA" id="ARBA00022723"/>
    </source>
</evidence>
<accession>A0AAE1XGA3</accession>
<dbReference type="InterPro" id="IPR017972">
    <property type="entry name" value="Cyt_P450_CS"/>
</dbReference>
<dbReference type="InterPro" id="IPR001128">
    <property type="entry name" value="Cyt_P450"/>
</dbReference>
<dbReference type="EMBL" id="JACGWL010000001">
    <property type="protein sequence ID" value="KAK4411325.1"/>
    <property type="molecule type" value="Genomic_DNA"/>
</dbReference>
<evidence type="ECO:0000256" key="11">
    <source>
        <dbReference type="PIRSR" id="PIRSR602401-1"/>
    </source>
</evidence>
<dbReference type="PROSITE" id="PS00086">
    <property type="entry name" value="CYTOCHROME_P450"/>
    <property type="match status" value="2"/>
</dbReference>
<dbReference type="PANTHER" id="PTHR47950">
    <property type="entry name" value="CYTOCHROME P450, FAMILY 76, SUBFAMILY C, POLYPEPTIDE 5-RELATED"/>
    <property type="match status" value="1"/>
</dbReference>
<feature type="binding site" description="axial binding residue" evidence="11">
    <location>
        <position position="465"/>
    </location>
    <ligand>
        <name>heme</name>
        <dbReference type="ChEBI" id="CHEBI:30413"/>
    </ligand>
    <ligandPart>
        <name>Fe</name>
        <dbReference type="ChEBI" id="CHEBI:18248"/>
    </ligandPart>
</feature>
<keyword evidence="10" id="KW-0472">Membrane</keyword>
<dbReference type="GO" id="GO:0020037">
    <property type="term" value="F:heme binding"/>
    <property type="evidence" value="ECO:0007669"/>
    <property type="project" value="InterPro"/>
</dbReference>
<dbReference type="AlphaFoldDB" id="A0AAE1XGA3"/>
<evidence type="ECO:0000256" key="3">
    <source>
        <dbReference type="ARBA" id="ARBA00022617"/>
    </source>
</evidence>
<comment type="similarity">
    <text evidence="2">Belongs to the cytochrome P450 family.</text>
</comment>
<evidence type="ECO:0000256" key="1">
    <source>
        <dbReference type="ARBA" id="ARBA00004167"/>
    </source>
</evidence>
<evidence type="ECO:0000256" key="8">
    <source>
        <dbReference type="ARBA" id="ARBA00023004"/>
    </source>
</evidence>
<name>A0AAE1XGA3_9LAMI</name>